<organism evidence="1 2">
    <name type="scientific">Amniculicola lignicola CBS 123094</name>
    <dbReference type="NCBI Taxonomy" id="1392246"/>
    <lineage>
        <taxon>Eukaryota</taxon>
        <taxon>Fungi</taxon>
        <taxon>Dikarya</taxon>
        <taxon>Ascomycota</taxon>
        <taxon>Pezizomycotina</taxon>
        <taxon>Dothideomycetes</taxon>
        <taxon>Pleosporomycetidae</taxon>
        <taxon>Pleosporales</taxon>
        <taxon>Amniculicolaceae</taxon>
        <taxon>Amniculicola</taxon>
    </lineage>
</organism>
<sequence>MSGLCMRCTGKCPSSALLRLVPKLIQEPNNEGSAINIGGFENHGSGAVERGNWRWDGVGVEYGIERMNWRDEWEGQCGWSEHGTTLGVESEEAMGDGRRRGHGRYGMEKRLGVIIGLGGTFVLFVEGGGEKRIRACRLTDNYYAPRLRLLFLNLSLLYSATSAGEGMDCG</sequence>
<proteinExistence type="predicted"/>
<dbReference type="Proteomes" id="UP000799779">
    <property type="component" value="Unassembled WGS sequence"/>
</dbReference>
<dbReference type="EMBL" id="ML977556">
    <property type="protein sequence ID" value="KAF2007918.1"/>
    <property type="molecule type" value="Genomic_DNA"/>
</dbReference>
<name>A0A6A5X4N1_9PLEO</name>
<keyword evidence="2" id="KW-1185">Reference proteome</keyword>
<accession>A0A6A5X4N1</accession>
<evidence type="ECO:0000313" key="2">
    <source>
        <dbReference type="Proteomes" id="UP000799779"/>
    </source>
</evidence>
<protein>
    <submittedName>
        <fullName evidence="1">Uncharacterized protein</fullName>
    </submittedName>
</protein>
<evidence type="ECO:0000313" key="1">
    <source>
        <dbReference type="EMBL" id="KAF2007918.1"/>
    </source>
</evidence>
<dbReference type="AlphaFoldDB" id="A0A6A5X4N1"/>
<reference evidence="1" key="1">
    <citation type="journal article" date="2020" name="Stud. Mycol.">
        <title>101 Dothideomycetes genomes: a test case for predicting lifestyles and emergence of pathogens.</title>
        <authorList>
            <person name="Haridas S."/>
            <person name="Albert R."/>
            <person name="Binder M."/>
            <person name="Bloem J."/>
            <person name="Labutti K."/>
            <person name="Salamov A."/>
            <person name="Andreopoulos B."/>
            <person name="Baker S."/>
            <person name="Barry K."/>
            <person name="Bills G."/>
            <person name="Bluhm B."/>
            <person name="Cannon C."/>
            <person name="Castanera R."/>
            <person name="Culley D."/>
            <person name="Daum C."/>
            <person name="Ezra D."/>
            <person name="Gonzalez J."/>
            <person name="Henrissat B."/>
            <person name="Kuo A."/>
            <person name="Liang C."/>
            <person name="Lipzen A."/>
            <person name="Lutzoni F."/>
            <person name="Magnuson J."/>
            <person name="Mondo S."/>
            <person name="Nolan M."/>
            <person name="Ohm R."/>
            <person name="Pangilinan J."/>
            <person name="Park H.-J."/>
            <person name="Ramirez L."/>
            <person name="Alfaro M."/>
            <person name="Sun H."/>
            <person name="Tritt A."/>
            <person name="Yoshinaga Y."/>
            <person name="Zwiers L.-H."/>
            <person name="Turgeon B."/>
            <person name="Goodwin S."/>
            <person name="Spatafora J."/>
            <person name="Crous P."/>
            <person name="Grigoriev I."/>
        </authorList>
    </citation>
    <scope>NUCLEOTIDE SEQUENCE</scope>
    <source>
        <strain evidence="1">CBS 123094</strain>
    </source>
</reference>
<gene>
    <name evidence="1" type="ORF">P154DRAFT_11766</name>
</gene>